<comment type="caution">
    <text evidence="18">Lacks conserved residue(s) required for the propagation of feature annotation.</text>
</comment>
<dbReference type="InterPro" id="IPR013766">
    <property type="entry name" value="Thioredoxin_domain"/>
</dbReference>
<evidence type="ECO:0000256" key="18">
    <source>
        <dbReference type="HAMAP-Rule" id="MF_00399"/>
    </source>
</evidence>
<feature type="domain" description="Thioredoxin" evidence="19">
    <location>
        <begin position="500"/>
        <end position="633"/>
    </location>
</feature>
<feature type="signal peptide" evidence="18">
    <location>
        <begin position="1"/>
        <end position="33"/>
    </location>
</feature>
<dbReference type="InterPro" id="IPR003834">
    <property type="entry name" value="Cyt_c_assmbl_TM_dom"/>
</dbReference>
<dbReference type="PROSITE" id="PS51352">
    <property type="entry name" value="THIOREDOXIN_2"/>
    <property type="match status" value="1"/>
</dbReference>
<keyword evidence="12 18" id="KW-0520">NAD</keyword>
<dbReference type="InterPro" id="IPR036249">
    <property type="entry name" value="Thioredoxin-like_sf"/>
</dbReference>
<evidence type="ECO:0000256" key="16">
    <source>
        <dbReference type="ARBA" id="ARBA00047388"/>
    </source>
</evidence>
<dbReference type="PANTHER" id="PTHR32234">
    <property type="entry name" value="THIOL:DISULFIDE INTERCHANGE PROTEIN DSBD"/>
    <property type="match status" value="1"/>
</dbReference>
<dbReference type="Pfam" id="PF11412">
    <property type="entry name" value="DsbD_N"/>
    <property type="match status" value="1"/>
</dbReference>
<evidence type="ECO:0000256" key="17">
    <source>
        <dbReference type="ARBA" id="ARBA00047804"/>
    </source>
</evidence>
<keyword evidence="6 18" id="KW-0812">Transmembrane</keyword>
<feature type="transmembrane region" description="Helical" evidence="18">
    <location>
        <begin position="335"/>
        <end position="367"/>
    </location>
</feature>
<evidence type="ECO:0000313" key="21">
    <source>
        <dbReference type="Proteomes" id="UP001371218"/>
    </source>
</evidence>
<keyword evidence="21" id="KW-1185">Reference proteome</keyword>
<keyword evidence="10 18" id="KW-1133">Transmembrane helix</keyword>
<evidence type="ECO:0000256" key="1">
    <source>
        <dbReference type="ARBA" id="ARBA00004429"/>
    </source>
</evidence>
<dbReference type="InterPro" id="IPR028250">
    <property type="entry name" value="DsbDN"/>
</dbReference>
<dbReference type="Pfam" id="PF02683">
    <property type="entry name" value="DsbD_TM"/>
    <property type="match status" value="1"/>
</dbReference>
<name>A0ABU9BQY5_9BURK</name>
<evidence type="ECO:0000256" key="11">
    <source>
        <dbReference type="ARBA" id="ARBA00023002"/>
    </source>
</evidence>
<dbReference type="InterPro" id="IPR022910">
    <property type="entry name" value="Thiol_diS_interchange_DbsD"/>
</dbReference>
<comment type="subcellular location">
    <subcellularLocation>
        <location evidence="1 18">Cell inner membrane</location>
        <topology evidence="1 18">Multi-pass membrane protein</topology>
    </subcellularLocation>
</comment>
<dbReference type="PROSITE" id="PS00194">
    <property type="entry name" value="THIOREDOXIN_1"/>
    <property type="match status" value="1"/>
</dbReference>
<feature type="transmembrane region" description="Helical" evidence="18">
    <location>
        <begin position="257"/>
        <end position="282"/>
    </location>
</feature>
<feature type="disulfide bond" description="Redox-active" evidence="18">
    <location>
        <begin position="131"/>
        <end position="137"/>
    </location>
</feature>
<organism evidence="20 21">
    <name type="scientific">Ideonella lacteola</name>
    <dbReference type="NCBI Taxonomy" id="2984193"/>
    <lineage>
        <taxon>Bacteria</taxon>
        <taxon>Pseudomonadati</taxon>
        <taxon>Pseudomonadota</taxon>
        <taxon>Betaproteobacteria</taxon>
        <taxon>Burkholderiales</taxon>
        <taxon>Sphaerotilaceae</taxon>
        <taxon>Ideonella</taxon>
    </lineage>
</organism>
<evidence type="ECO:0000256" key="12">
    <source>
        <dbReference type="ARBA" id="ARBA00023027"/>
    </source>
</evidence>
<dbReference type="Gene3D" id="3.40.30.10">
    <property type="entry name" value="Glutaredoxin"/>
    <property type="match status" value="1"/>
</dbReference>
<protein>
    <recommendedName>
        <fullName evidence="18">Thiol:disulfide interchange protein DsbD</fullName>
        <ecNumber evidence="18">1.8.1.8</ecNumber>
    </recommendedName>
    <alternativeName>
        <fullName evidence="18">Protein-disulfide reductase</fullName>
        <shortName evidence="18">Disulfide reductase</shortName>
    </alternativeName>
</protein>
<evidence type="ECO:0000256" key="14">
    <source>
        <dbReference type="ARBA" id="ARBA00023157"/>
    </source>
</evidence>
<feature type="chain" id="PRO_5044942396" description="Thiol:disulfide interchange protein DsbD" evidence="18">
    <location>
        <begin position="34"/>
        <end position="633"/>
    </location>
</feature>
<dbReference type="HAMAP" id="MF_00399">
    <property type="entry name" value="DbsD"/>
    <property type="match status" value="1"/>
</dbReference>
<dbReference type="GO" id="GO:0047134">
    <property type="term" value="F:protein-disulfide reductase [NAD(P)H] activity"/>
    <property type="evidence" value="ECO:0007669"/>
    <property type="project" value="UniProtKB-EC"/>
</dbReference>
<dbReference type="Pfam" id="PF13899">
    <property type="entry name" value="Thioredoxin_7"/>
    <property type="match status" value="1"/>
</dbReference>
<evidence type="ECO:0000256" key="13">
    <source>
        <dbReference type="ARBA" id="ARBA00023136"/>
    </source>
</evidence>
<keyword evidence="15 18" id="KW-0676">Redox-active center</keyword>
<evidence type="ECO:0000256" key="3">
    <source>
        <dbReference type="ARBA" id="ARBA00022448"/>
    </source>
</evidence>
<dbReference type="NCBIfam" id="NF001419">
    <property type="entry name" value="PRK00293.1"/>
    <property type="match status" value="1"/>
</dbReference>
<dbReference type="Proteomes" id="UP001371218">
    <property type="component" value="Unassembled WGS sequence"/>
</dbReference>
<dbReference type="InterPro" id="IPR036929">
    <property type="entry name" value="DsbDN_sf"/>
</dbReference>
<feature type="transmembrane region" description="Helical" evidence="18">
    <location>
        <begin position="415"/>
        <end position="432"/>
    </location>
</feature>
<feature type="transmembrane region" description="Helical" evidence="18">
    <location>
        <begin position="379"/>
        <end position="403"/>
    </location>
</feature>
<evidence type="ECO:0000259" key="19">
    <source>
        <dbReference type="PROSITE" id="PS51352"/>
    </source>
</evidence>
<dbReference type="RefSeq" id="WP_341426780.1">
    <property type="nucleotide sequence ID" value="NZ_JBBUTG010000010.1"/>
</dbReference>
<sequence precursor="true">MNRQQTWLQRLTGLGVVILLAAGALLAPTFARAADDFLEPEQAFPLDAAAGAAKEVVLTFRTVPGYYLYRDKFHFKAEGAQLGEPALPPGQVKFDENFQKNVETYHGTLEVRLPVDKADGTFVLDVVSQGCADAGLCYPPLTRQVQVSLAAMGGDGSVKLLGGPEASETKSAAGGGGLLKGLNATSAADAQAATASGGVEGDNDRVRQVLQSGSWWAAVGAFWLMGLLLAFTPCVLPMLPILSSILTGGAEVSRQRGFVLAASYSLGMAMVYTALGVAAGLAGEGLAAALQKPLVLAAFALMLVVFSLSMFDVYELRLPAALATRLDGASRRLPGGQLAGVFLMGGLSALIVSPCVTAPLAGALLFLSQTRDVVLSASALFALAIGMSTPLLLLGASAGAWLPKSGSWMNVVKRFFGLVLIAVALWVVQPVLPPALALALWGGLLLVSGFMLRPFDASPHSASPRVWFQRAGGVAALAWGVMMLGGAASGGRDPLQPLLHLNGAPAGAGLASAAEGLTFVKVKNVAELDRHIQQAGRPVMLDFYADWCVSCKEMERFTFSDPMIQARLSKALLLKADVTANSEDDRALLKRFQLFGPPGTIFFDASGRESAGVRVVGFQNAERFAKTLAAAGL</sequence>
<keyword evidence="5 18" id="KW-0997">Cell inner membrane</keyword>
<feature type="transmembrane region" description="Helical" evidence="18">
    <location>
        <begin position="294"/>
        <end position="314"/>
    </location>
</feature>
<dbReference type="InterPro" id="IPR035671">
    <property type="entry name" value="DsbD_gamma"/>
</dbReference>
<keyword evidence="13 18" id="KW-0472">Membrane</keyword>
<comment type="function">
    <text evidence="18">Required to facilitate the formation of correct disulfide bonds in some periplasmic proteins and for the assembly of the periplasmic c-type cytochromes. Acts by transferring electrons from cytoplasmic thioredoxin to the periplasm. This transfer involves a cascade of disulfide bond formation and reduction steps.</text>
</comment>
<evidence type="ECO:0000256" key="8">
    <source>
        <dbReference type="ARBA" id="ARBA00022748"/>
    </source>
</evidence>
<keyword evidence="3 18" id="KW-0813">Transport</keyword>
<dbReference type="EC" id="1.8.1.8" evidence="18"/>
<dbReference type="Gene3D" id="2.60.40.1250">
    <property type="entry name" value="Thiol:disulfide interchange protein DsbD, N-terminal domain"/>
    <property type="match status" value="1"/>
</dbReference>
<dbReference type="EMBL" id="JBBUTG010000010">
    <property type="protein sequence ID" value="MEK8032366.1"/>
    <property type="molecule type" value="Genomic_DNA"/>
</dbReference>
<evidence type="ECO:0000256" key="7">
    <source>
        <dbReference type="ARBA" id="ARBA00022729"/>
    </source>
</evidence>
<keyword evidence="14 18" id="KW-1015">Disulfide bond</keyword>
<comment type="catalytic activity">
    <reaction evidence="16 18">
        <text>[protein]-dithiol + NAD(+) = [protein]-disulfide + NADH + H(+)</text>
        <dbReference type="Rhea" id="RHEA:18749"/>
        <dbReference type="Rhea" id="RHEA-COMP:10593"/>
        <dbReference type="Rhea" id="RHEA-COMP:10594"/>
        <dbReference type="ChEBI" id="CHEBI:15378"/>
        <dbReference type="ChEBI" id="CHEBI:29950"/>
        <dbReference type="ChEBI" id="CHEBI:50058"/>
        <dbReference type="ChEBI" id="CHEBI:57540"/>
        <dbReference type="ChEBI" id="CHEBI:57945"/>
        <dbReference type="EC" id="1.8.1.8"/>
    </reaction>
</comment>
<evidence type="ECO:0000256" key="4">
    <source>
        <dbReference type="ARBA" id="ARBA00022475"/>
    </source>
</evidence>
<keyword evidence="7 18" id="KW-0732">Signal</keyword>
<keyword evidence="4 18" id="KW-1003">Cell membrane</keyword>
<comment type="similarity">
    <text evidence="2 18">Belongs to the thioredoxin family. DsbD subfamily.</text>
</comment>
<keyword evidence="8 18" id="KW-0201">Cytochrome c-type biogenesis</keyword>
<gene>
    <name evidence="18 20" type="primary">dsbD</name>
    <name evidence="20" type="ORF">AACH06_16185</name>
</gene>
<dbReference type="SUPFAM" id="SSF52833">
    <property type="entry name" value="Thioredoxin-like"/>
    <property type="match status" value="1"/>
</dbReference>
<accession>A0ABU9BQY5</accession>
<dbReference type="InterPro" id="IPR017937">
    <property type="entry name" value="Thioredoxin_CS"/>
</dbReference>
<comment type="catalytic activity">
    <reaction evidence="17 18">
        <text>[protein]-dithiol + NADP(+) = [protein]-disulfide + NADPH + H(+)</text>
        <dbReference type="Rhea" id="RHEA:18753"/>
        <dbReference type="Rhea" id="RHEA-COMP:10593"/>
        <dbReference type="Rhea" id="RHEA-COMP:10594"/>
        <dbReference type="ChEBI" id="CHEBI:15378"/>
        <dbReference type="ChEBI" id="CHEBI:29950"/>
        <dbReference type="ChEBI" id="CHEBI:50058"/>
        <dbReference type="ChEBI" id="CHEBI:57783"/>
        <dbReference type="ChEBI" id="CHEBI:58349"/>
        <dbReference type="EC" id="1.8.1.8"/>
    </reaction>
</comment>
<comment type="caution">
    <text evidence="20">The sequence shown here is derived from an EMBL/GenBank/DDBJ whole genome shotgun (WGS) entry which is preliminary data.</text>
</comment>
<evidence type="ECO:0000256" key="2">
    <source>
        <dbReference type="ARBA" id="ARBA00007241"/>
    </source>
</evidence>
<feature type="disulfide bond" description="Redox-active" evidence="18">
    <location>
        <begin position="548"/>
        <end position="551"/>
    </location>
</feature>
<evidence type="ECO:0000313" key="20">
    <source>
        <dbReference type="EMBL" id="MEK8032366.1"/>
    </source>
</evidence>
<evidence type="ECO:0000256" key="15">
    <source>
        <dbReference type="ARBA" id="ARBA00023284"/>
    </source>
</evidence>
<evidence type="ECO:0000256" key="6">
    <source>
        <dbReference type="ARBA" id="ARBA00022692"/>
    </source>
</evidence>
<dbReference type="PANTHER" id="PTHR32234:SF0">
    <property type="entry name" value="THIOL:DISULFIDE INTERCHANGE PROTEIN DSBD"/>
    <property type="match status" value="1"/>
</dbReference>
<keyword evidence="11 18" id="KW-0560">Oxidoreductase</keyword>
<feature type="transmembrane region" description="Helical" evidence="18">
    <location>
        <begin position="215"/>
        <end position="236"/>
    </location>
</feature>
<evidence type="ECO:0000256" key="9">
    <source>
        <dbReference type="ARBA" id="ARBA00022982"/>
    </source>
</evidence>
<reference evidence="20 21" key="1">
    <citation type="submission" date="2024-04" db="EMBL/GenBank/DDBJ databases">
        <title>Novel species of the genus Ideonella isolated from streams.</title>
        <authorList>
            <person name="Lu H."/>
        </authorList>
    </citation>
    <scope>NUCLEOTIDE SEQUENCE [LARGE SCALE GENOMIC DNA]</scope>
    <source>
        <strain evidence="20 21">DXS29W</strain>
    </source>
</reference>
<evidence type="ECO:0000256" key="10">
    <source>
        <dbReference type="ARBA" id="ARBA00022989"/>
    </source>
</evidence>
<evidence type="ECO:0000256" key="5">
    <source>
        <dbReference type="ARBA" id="ARBA00022519"/>
    </source>
</evidence>
<dbReference type="CDD" id="cd02953">
    <property type="entry name" value="DsbDgamma"/>
    <property type="match status" value="1"/>
</dbReference>
<dbReference type="SUPFAM" id="SSF74863">
    <property type="entry name" value="Thiol:disulfide interchange protein DsbD, N-terminal domain (DsbD-alpha)"/>
    <property type="match status" value="1"/>
</dbReference>
<keyword evidence="9 18" id="KW-0249">Electron transport</keyword>
<proteinExistence type="inferred from homology"/>